<name>A0A5B7JQB8_PORTR</name>
<gene>
    <name evidence="1" type="ORF">E2C01_092053</name>
</gene>
<organism evidence="1 2">
    <name type="scientific">Portunus trituberculatus</name>
    <name type="common">Swimming crab</name>
    <name type="synonym">Neptunus trituberculatus</name>
    <dbReference type="NCBI Taxonomy" id="210409"/>
    <lineage>
        <taxon>Eukaryota</taxon>
        <taxon>Metazoa</taxon>
        <taxon>Ecdysozoa</taxon>
        <taxon>Arthropoda</taxon>
        <taxon>Crustacea</taxon>
        <taxon>Multicrustacea</taxon>
        <taxon>Malacostraca</taxon>
        <taxon>Eumalacostraca</taxon>
        <taxon>Eucarida</taxon>
        <taxon>Decapoda</taxon>
        <taxon>Pleocyemata</taxon>
        <taxon>Brachyura</taxon>
        <taxon>Eubrachyura</taxon>
        <taxon>Portunoidea</taxon>
        <taxon>Portunidae</taxon>
        <taxon>Portuninae</taxon>
        <taxon>Portunus</taxon>
    </lineage>
</organism>
<comment type="caution">
    <text evidence="1">The sequence shown here is derived from an EMBL/GenBank/DDBJ whole genome shotgun (WGS) entry which is preliminary data.</text>
</comment>
<evidence type="ECO:0000313" key="1">
    <source>
        <dbReference type="EMBL" id="MPC96775.1"/>
    </source>
</evidence>
<sequence>MTSTPVHLLVCPKPNLTRIPFHPLVLSPPCILPAPPTSSIFHLSTSPAAESCVSTSTASPLGSRRSCTRGLFEITPEKS</sequence>
<dbReference type="Proteomes" id="UP000324222">
    <property type="component" value="Unassembled WGS sequence"/>
</dbReference>
<proteinExistence type="predicted"/>
<dbReference type="EMBL" id="VSRR010107313">
    <property type="protein sequence ID" value="MPC96775.1"/>
    <property type="molecule type" value="Genomic_DNA"/>
</dbReference>
<dbReference type="AlphaFoldDB" id="A0A5B7JQB8"/>
<accession>A0A5B7JQB8</accession>
<reference evidence="1 2" key="1">
    <citation type="submission" date="2019-05" db="EMBL/GenBank/DDBJ databases">
        <title>Another draft genome of Portunus trituberculatus and its Hox gene families provides insights of decapod evolution.</title>
        <authorList>
            <person name="Jeong J.-H."/>
            <person name="Song I."/>
            <person name="Kim S."/>
            <person name="Choi T."/>
            <person name="Kim D."/>
            <person name="Ryu S."/>
            <person name="Kim W."/>
        </authorList>
    </citation>
    <scope>NUCLEOTIDE SEQUENCE [LARGE SCALE GENOMIC DNA]</scope>
    <source>
        <tissue evidence="1">Muscle</tissue>
    </source>
</reference>
<protein>
    <submittedName>
        <fullName evidence="1">Uncharacterized protein</fullName>
    </submittedName>
</protein>
<keyword evidence="2" id="KW-1185">Reference proteome</keyword>
<evidence type="ECO:0000313" key="2">
    <source>
        <dbReference type="Proteomes" id="UP000324222"/>
    </source>
</evidence>